<evidence type="ECO:0000259" key="6">
    <source>
        <dbReference type="PROSITE" id="PS50072"/>
    </source>
</evidence>
<dbReference type="CDD" id="cd00317">
    <property type="entry name" value="cyclophilin"/>
    <property type="match status" value="1"/>
</dbReference>
<keyword evidence="5" id="KW-0812">Transmembrane</keyword>
<dbReference type="EC" id="5.2.1.8" evidence="1"/>
<dbReference type="InterPro" id="IPR029000">
    <property type="entry name" value="Cyclophilin-like_dom_sf"/>
</dbReference>
<evidence type="ECO:0000313" key="7">
    <source>
        <dbReference type="EMBL" id="AIF12414.1"/>
    </source>
</evidence>
<feature type="region of interest" description="Disordered" evidence="4">
    <location>
        <begin position="125"/>
        <end position="147"/>
    </location>
</feature>
<feature type="domain" description="PPIase cyclophilin-type" evidence="6">
    <location>
        <begin position="71"/>
        <end position="221"/>
    </location>
</feature>
<accession>A0A075H8S3</accession>
<proteinExistence type="predicted"/>
<dbReference type="GO" id="GO:0003755">
    <property type="term" value="F:peptidyl-prolyl cis-trans isomerase activity"/>
    <property type="evidence" value="ECO:0007669"/>
    <property type="project" value="UniProtKB-KW"/>
</dbReference>
<feature type="transmembrane region" description="Helical" evidence="5">
    <location>
        <begin position="37"/>
        <end position="57"/>
    </location>
</feature>
<dbReference type="Pfam" id="PF00160">
    <property type="entry name" value="Pro_isomerase"/>
    <property type="match status" value="1"/>
</dbReference>
<name>A0A075H8S3_9ARCH</name>
<dbReference type="PANTHER" id="PTHR45625">
    <property type="entry name" value="PEPTIDYL-PROLYL CIS-TRANS ISOMERASE-RELATED"/>
    <property type="match status" value="1"/>
</dbReference>
<evidence type="ECO:0000256" key="5">
    <source>
        <dbReference type="SAM" id="Phobius"/>
    </source>
</evidence>
<evidence type="ECO:0000256" key="4">
    <source>
        <dbReference type="SAM" id="MobiDB-lite"/>
    </source>
</evidence>
<dbReference type="AlphaFoldDB" id="A0A075H8S3"/>
<dbReference type="Gene3D" id="2.40.100.10">
    <property type="entry name" value="Cyclophilin-like"/>
    <property type="match status" value="1"/>
</dbReference>
<keyword evidence="2" id="KW-0697">Rotamase</keyword>
<evidence type="ECO:0000256" key="1">
    <source>
        <dbReference type="ARBA" id="ARBA00013194"/>
    </source>
</evidence>
<dbReference type="InterPro" id="IPR044666">
    <property type="entry name" value="Cyclophilin_A-like"/>
</dbReference>
<protein>
    <recommendedName>
        <fullName evidence="1">peptidylprolyl isomerase</fullName>
        <ecNumber evidence="1">5.2.1.8</ecNumber>
    </recommendedName>
</protein>
<keyword evidence="5" id="KW-1133">Transmembrane helix</keyword>
<keyword evidence="5" id="KW-0472">Membrane</keyword>
<dbReference type="InterPro" id="IPR002130">
    <property type="entry name" value="Cyclophilin-type_PPIase_dom"/>
</dbReference>
<dbReference type="SUPFAM" id="SSF50891">
    <property type="entry name" value="Cyclophilin-like"/>
    <property type="match status" value="1"/>
</dbReference>
<dbReference type="EMBL" id="KF900944">
    <property type="protein sequence ID" value="AIF12414.1"/>
    <property type="molecule type" value="Genomic_DNA"/>
</dbReference>
<evidence type="ECO:0000256" key="3">
    <source>
        <dbReference type="ARBA" id="ARBA00023235"/>
    </source>
</evidence>
<dbReference type="PRINTS" id="PR00153">
    <property type="entry name" value="CSAPPISMRASE"/>
</dbReference>
<sequence>MAREIRPHGDIPHQNNSLRRLTYKSQFVLNLAKHKNVIVGSFIVVTIVVVAGVFLLGDSSSMDGSMSESTEKEVAVIETRLGKIVIEFFPDKAPKHVENFKKLARDGFYDGITLHRVIPGFMIQGGDPNSKDEDRSNDGIGGPGYSLPQELNDISHVRGVLSMARSNADSGSQFFIMVGDAPHLDPDFSAFGKVTEGMNVADQISKVDRDTRDNPLQKVEMKISILATTDLAK</sequence>
<dbReference type="PROSITE" id="PS50072">
    <property type="entry name" value="CSA_PPIASE_2"/>
    <property type="match status" value="1"/>
</dbReference>
<evidence type="ECO:0000256" key="2">
    <source>
        <dbReference type="ARBA" id="ARBA00023110"/>
    </source>
</evidence>
<dbReference type="PANTHER" id="PTHR45625:SF4">
    <property type="entry name" value="PEPTIDYLPROLYL ISOMERASE DOMAIN AND WD REPEAT-CONTAINING PROTEIN 1"/>
    <property type="match status" value="1"/>
</dbReference>
<keyword evidence="3 7" id="KW-0413">Isomerase</keyword>
<organism evidence="7">
    <name type="scientific">uncultured marine thaumarchaeote KM3_55_F05</name>
    <dbReference type="NCBI Taxonomy" id="1456198"/>
    <lineage>
        <taxon>Archaea</taxon>
        <taxon>Nitrososphaerota</taxon>
        <taxon>environmental samples</taxon>
    </lineage>
</organism>
<reference evidence="7" key="1">
    <citation type="journal article" date="2014" name="Genome Biol. Evol.">
        <title>Pangenome evidence for extensive interdomain horizontal transfer affecting lineage core and shell genes in uncultured planktonic thaumarchaeota and euryarchaeota.</title>
        <authorList>
            <person name="Deschamps P."/>
            <person name="Zivanovic Y."/>
            <person name="Moreira D."/>
            <person name="Rodriguez-Valera F."/>
            <person name="Lopez-Garcia P."/>
        </authorList>
    </citation>
    <scope>NUCLEOTIDE SEQUENCE</scope>
</reference>